<proteinExistence type="predicted"/>
<dbReference type="EMBL" id="CAJVPP010001264">
    <property type="protein sequence ID" value="CAG8544737.1"/>
    <property type="molecule type" value="Genomic_DNA"/>
</dbReference>
<protein>
    <submittedName>
        <fullName evidence="1">5756_t:CDS:1</fullName>
    </submittedName>
</protein>
<evidence type="ECO:0000313" key="2">
    <source>
        <dbReference type="Proteomes" id="UP000789375"/>
    </source>
</evidence>
<reference evidence="1" key="1">
    <citation type="submission" date="2021-06" db="EMBL/GenBank/DDBJ databases">
        <authorList>
            <person name="Kallberg Y."/>
            <person name="Tangrot J."/>
            <person name="Rosling A."/>
        </authorList>
    </citation>
    <scope>NUCLEOTIDE SEQUENCE</scope>
    <source>
        <strain evidence="1">87-6 pot B 2015</strain>
    </source>
</reference>
<gene>
    <name evidence="1" type="ORF">FMOSSE_LOCUS6159</name>
</gene>
<organism evidence="1 2">
    <name type="scientific">Funneliformis mosseae</name>
    <name type="common">Endomycorrhizal fungus</name>
    <name type="synonym">Glomus mosseae</name>
    <dbReference type="NCBI Taxonomy" id="27381"/>
    <lineage>
        <taxon>Eukaryota</taxon>
        <taxon>Fungi</taxon>
        <taxon>Fungi incertae sedis</taxon>
        <taxon>Mucoromycota</taxon>
        <taxon>Glomeromycotina</taxon>
        <taxon>Glomeromycetes</taxon>
        <taxon>Glomerales</taxon>
        <taxon>Glomeraceae</taxon>
        <taxon>Funneliformis</taxon>
    </lineage>
</organism>
<evidence type="ECO:0000313" key="1">
    <source>
        <dbReference type="EMBL" id="CAG8544737.1"/>
    </source>
</evidence>
<sequence length="72" mass="8302">MSRHHHPNFGGLTSAENWRQRLFESFHHPFLWNSMKDQKRCGESSGQSGLGNGKMYINVTISYIDRPSPSPR</sequence>
<comment type="caution">
    <text evidence="1">The sequence shown here is derived from an EMBL/GenBank/DDBJ whole genome shotgun (WGS) entry which is preliminary data.</text>
</comment>
<name>A0A9N9ATU0_FUNMO</name>
<dbReference type="Proteomes" id="UP000789375">
    <property type="component" value="Unassembled WGS sequence"/>
</dbReference>
<accession>A0A9N9ATU0</accession>
<keyword evidence="2" id="KW-1185">Reference proteome</keyword>
<dbReference type="AlphaFoldDB" id="A0A9N9ATU0"/>